<evidence type="ECO:0000256" key="1">
    <source>
        <dbReference type="SAM" id="SignalP"/>
    </source>
</evidence>
<dbReference type="InterPro" id="IPR008503">
    <property type="entry name" value="Asp_endopeptidase"/>
</dbReference>
<evidence type="ECO:0000313" key="3">
    <source>
        <dbReference type="EMBL" id="OCH72841.1"/>
    </source>
</evidence>
<dbReference type="InterPro" id="IPR021109">
    <property type="entry name" value="Peptidase_aspartic_dom_sf"/>
</dbReference>
<reference evidence="4" key="1">
    <citation type="submission" date="2016-06" db="EMBL/GenBank/DDBJ databases">
        <authorList>
            <person name="Hehemann J.-H."/>
            <person name="Arevalo P."/>
            <person name="Datta M.S."/>
            <person name="Polz M.F."/>
        </authorList>
    </citation>
    <scope>NUCLEOTIDE SEQUENCE [LARGE SCALE GENOMIC DNA]</scope>
    <source>
        <strain evidence="4">9CSC122</strain>
    </source>
</reference>
<feature type="domain" description="Retropepsin-like aspartic endopeptidase" evidence="2">
    <location>
        <begin position="495"/>
        <end position="621"/>
    </location>
</feature>
<evidence type="ECO:0000259" key="2">
    <source>
        <dbReference type="Pfam" id="PF05618"/>
    </source>
</evidence>
<protein>
    <submittedName>
        <fullName evidence="3">Peptidase</fullName>
    </submittedName>
</protein>
<name>A0A1B9QVA9_9VIBR</name>
<dbReference type="PANTHER" id="PTHR38037:SF2">
    <property type="entry name" value="ATP-DEPENDENT ZINC PROTEASE DOMAIN-CONTAINING PROTEIN-RELATED"/>
    <property type="match status" value="1"/>
</dbReference>
<comment type="caution">
    <text evidence="3">The sequence shown here is derived from an EMBL/GenBank/DDBJ whole genome shotgun (WGS) entry which is preliminary data.</text>
</comment>
<sequence length="635" mass="70655">MKKMSSVLVILSTFLFSLPSLAVDIPFTTQSPAYDLEGKVVLGRTENVYLNDSQTLAGVPFVGKIDTGADTTSMHAENIHVSSEHPEYQDIKDDALMAALVKEVEKDKTLDYFDWDGSTFSPFKVTVTFTVHHPYTGDAVVINAPLERVSVIRSRTSSTPLLRPTVKIPMTIAGHEVKTDVNLTDRSNFTAPVLIGKTFLVNHAWVFAGYDYLQEQPNAKVVGKKEQVAIKGVPLNVSFSLENSHSILHAKNIDIDKKRDQVTFDIVGSNGEQKEMLLPLVRMLNISGHQRPLVYVPVQLDSKTTQYWLVYLKDRSGSSSQLRVGTSTISESFMIDTRAENLLGKGAKRFLDIAKSKQPMVVSPQEHIVLDGFKLDATPSFTVKTPLLKVVSFEVTEEGKDDYVEYFLTNADGEQQKVKKKIEKNLRVGETIRPTVLGQLFIAGEGREQEYAIDVLDSDEKRPYFILGQKMAKDGVFVNTRADHLLQAEPLFKAGHIETVQVEGMTFPAKLDTGADVSSMNAVNIKQFKKDGHDMVTFTYQNSQGDEQELTKPVIDVMRIKAKKGEKPNIRPVVEMNVKLGELEKTINVNLQDRSRFEYSMILGKNFLKHGAVVSSDENYLLGKSAGDNGSSAKK</sequence>
<keyword evidence="1" id="KW-0732">Signal</keyword>
<dbReference type="PANTHER" id="PTHR38037">
    <property type="entry name" value="ZN_PROTEASE DOMAIN-CONTAINING PROTEIN"/>
    <property type="match status" value="1"/>
</dbReference>
<dbReference type="EMBL" id="MAJZ01000872">
    <property type="protein sequence ID" value="OCH72841.1"/>
    <property type="molecule type" value="Genomic_DNA"/>
</dbReference>
<dbReference type="RefSeq" id="WP_065577329.1">
    <property type="nucleotide sequence ID" value="NZ_JBNGCH010000872.1"/>
</dbReference>
<dbReference type="SUPFAM" id="SSF50630">
    <property type="entry name" value="Acid proteases"/>
    <property type="match status" value="4"/>
</dbReference>
<feature type="signal peptide" evidence="1">
    <location>
        <begin position="1"/>
        <end position="22"/>
    </location>
</feature>
<evidence type="ECO:0000313" key="4">
    <source>
        <dbReference type="Proteomes" id="UP000093173"/>
    </source>
</evidence>
<gene>
    <name evidence="3" type="ORF">A6E14_00535</name>
</gene>
<accession>A0A1B9QVA9</accession>
<dbReference type="Gene3D" id="2.40.70.10">
    <property type="entry name" value="Acid Proteases"/>
    <property type="match status" value="3"/>
</dbReference>
<feature type="domain" description="Retropepsin-like aspartic endopeptidase" evidence="2">
    <location>
        <begin position="138"/>
        <end position="215"/>
    </location>
</feature>
<dbReference type="AlphaFoldDB" id="A0A1B9QVA9"/>
<keyword evidence="4" id="KW-1185">Reference proteome</keyword>
<dbReference type="Proteomes" id="UP000093173">
    <property type="component" value="Unassembled WGS sequence"/>
</dbReference>
<organism evidence="3 4">
    <name type="scientific">Vibrio genomosp. F10</name>
    <dbReference type="NCBI Taxonomy" id="723171"/>
    <lineage>
        <taxon>Bacteria</taxon>
        <taxon>Pseudomonadati</taxon>
        <taxon>Pseudomonadota</taxon>
        <taxon>Gammaproteobacteria</taxon>
        <taxon>Vibrionales</taxon>
        <taxon>Vibrionaceae</taxon>
        <taxon>Vibrio</taxon>
    </lineage>
</organism>
<dbReference type="Pfam" id="PF05618">
    <property type="entry name" value="Zn_protease"/>
    <property type="match status" value="2"/>
</dbReference>
<proteinExistence type="predicted"/>
<feature type="chain" id="PRO_5008634605" evidence="1">
    <location>
        <begin position="23"/>
        <end position="635"/>
    </location>
</feature>